<protein>
    <recommendedName>
        <fullName evidence="3">DUF7703 domain-containing protein</fullName>
    </recommendedName>
</protein>
<dbReference type="EMBL" id="JAQIZZ010000003">
    <property type="protein sequence ID" value="KAJ5546452.1"/>
    <property type="molecule type" value="Genomic_DNA"/>
</dbReference>
<gene>
    <name evidence="4" type="ORF">N7494_004037</name>
</gene>
<name>A0AAD6D035_9EURO</name>
<reference evidence="4 5" key="1">
    <citation type="journal article" date="2023" name="IMA Fungus">
        <title>Comparative genomic study of the Penicillium genus elucidates a diverse pangenome and 15 lateral gene transfer events.</title>
        <authorList>
            <person name="Petersen C."/>
            <person name="Sorensen T."/>
            <person name="Nielsen M.R."/>
            <person name="Sondergaard T.E."/>
            <person name="Sorensen J.L."/>
            <person name="Fitzpatrick D.A."/>
            <person name="Frisvad J.C."/>
            <person name="Nielsen K.L."/>
        </authorList>
    </citation>
    <scope>NUCLEOTIDE SEQUENCE [LARGE SCALE GENOMIC DNA]</scope>
    <source>
        <strain evidence="4 5">IBT 35679</strain>
    </source>
</reference>
<feature type="domain" description="DUF7703" evidence="3">
    <location>
        <begin position="22"/>
        <end position="258"/>
    </location>
</feature>
<keyword evidence="2" id="KW-0812">Transmembrane</keyword>
<dbReference type="AlphaFoldDB" id="A0AAD6D035"/>
<feature type="region of interest" description="Disordered" evidence="1">
    <location>
        <begin position="270"/>
        <end position="310"/>
    </location>
</feature>
<feature type="transmembrane region" description="Helical" evidence="2">
    <location>
        <begin position="84"/>
        <end position="108"/>
    </location>
</feature>
<proteinExistence type="predicted"/>
<evidence type="ECO:0000313" key="5">
    <source>
        <dbReference type="Proteomes" id="UP001220324"/>
    </source>
</evidence>
<feature type="transmembrane region" description="Helical" evidence="2">
    <location>
        <begin position="120"/>
        <end position="146"/>
    </location>
</feature>
<feature type="transmembrane region" description="Helical" evidence="2">
    <location>
        <begin position="56"/>
        <end position="78"/>
    </location>
</feature>
<dbReference type="InterPro" id="IPR056120">
    <property type="entry name" value="DUF7703"/>
</dbReference>
<feature type="transmembrane region" description="Helical" evidence="2">
    <location>
        <begin position="166"/>
        <end position="182"/>
    </location>
</feature>
<accession>A0AAD6D035</accession>
<dbReference type="Pfam" id="PF24802">
    <property type="entry name" value="DUF7703"/>
    <property type="match status" value="1"/>
</dbReference>
<keyword evidence="2" id="KW-0472">Membrane</keyword>
<evidence type="ECO:0000259" key="3">
    <source>
        <dbReference type="Pfam" id="PF24802"/>
    </source>
</evidence>
<sequence>MASTNISSIANSLIHYSANDSARAIAFATFSSIAWYNAIELVILCFVTFKRWHGCYFWSLLVASFSIIPYCLGFILLFFPTGVTPYVCVTLIVISWSGMITGQSMVLWSRLHLLLRNTKVLWKVLWMIIIDAILLHITVAVLLFGAVGMPSGPFAHGYNIMERVQVVWFCIQELVISSIYVWEAIHLLRLRPGGQSRGILSQLLVINVIILFLDVAIVVIEYVGYYALQVMFKPVAYSIKLKLEYAILGKLISVARESWDDRELSHGGYGTNEASTLPSSQDMSSNFASRRHTQNQYTSQETSEVSKTHN</sequence>
<feature type="transmembrane region" description="Helical" evidence="2">
    <location>
        <begin position="25"/>
        <end position="49"/>
    </location>
</feature>
<feature type="transmembrane region" description="Helical" evidence="2">
    <location>
        <begin position="203"/>
        <end position="228"/>
    </location>
</feature>
<keyword evidence="5" id="KW-1185">Reference proteome</keyword>
<evidence type="ECO:0000256" key="1">
    <source>
        <dbReference type="SAM" id="MobiDB-lite"/>
    </source>
</evidence>
<feature type="compositionally biased region" description="Polar residues" evidence="1">
    <location>
        <begin position="272"/>
        <end position="303"/>
    </location>
</feature>
<dbReference type="PANTHER" id="PTHR37013">
    <property type="entry name" value="INTEGRAL MEMBRANE PROTEIN (AFU_ORTHOLOGUE AFUA_1G05950)-RELATED"/>
    <property type="match status" value="1"/>
</dbReference>
<organism evidence="4 5">
    <name type="scientific">Penicillium frequentans</name>
    <dbReference type="NCBI Taxonomy" id="3151616"/>
    <lineage>
        <taxon>Eukaryota</taxon>
        <taxon>Fungi</taxon>
        <taxon>Dikarya</taxon>
        <taxon>Ascomycota</taxon>
        <taxon>Pezizomycotina</taxon>
        <taxon>Eurotiomycetes</taxon>
        <taxon>Eurotiomycetidae</taxon>
        <taxon>Eurotiales</taxon>
        <taxon>Aspergillaceae</taxon>
        <taxon>Penicillium</taxon>
    </lineage>
</organism>
<dbReference type="PANTHER" id="PTHR37013:SF7">
    <property type="entry name" value="INTEGRAL MEMBRANE PROTEIN"/>
    <property type="match status" value="1"/>
</dbReference>
<keyword evidence="2" id="KW-1133">Transmembrane helix</keyword>
<comment type="caution">
    <text evidence="4">The sequence shown here is derived from an EMBL/GenBank/DDBJ whole genome shotgun (WGS) entry which is preliminary data.</text>
</comment>
<dbReference type="Proteomes" id="UP001220324">
    <property type="component" value="Unassembled WGS sequence"/>
</dbReference>
<evidence type="ECO:0000313" key="4">
    <source>
        <dbReference type="EMBL" id="KAJ5546452.1"/>
    </source>
</evidence>
<evidence type="ECO:0000256" key="2">
    <source>
        <dbReference type="SAM" id="Phobius"/>
    </source>
</evidence>